<comment type="caution">
    <text evidence="2">The sequence shown here is derived from an EMBL/GenBank/DDBJ whole genome shotgun (WGS) entry which is preliminary data.</text>
</comment>
<evidence type="ECO:0000313" key="2">
    <source>
        <dbReference type="EMBL" id="KAK8106383.1"/>
    </source>
</evidence>
<dbReference type="PANTHER" id="PTHR13774">
    <property type="entry name" value="PHENAZINE BIOSYNTHESIS PROTEIN"/>
    <property type="match status" value="1"/>
</dbReference>
<dbReference type="PIRSF" id="PIRSF016184">
    <property type="entry name" value="PhzC_PhzF"/>
    <property type="match status" value="1"/>
</dbReference>
<feature type="active site" evidence="1">
    <location>
        <position position="50"/>
    </location>
</feature>
<organism evidence="2 3">
    <name type="scientific">Apiospora kogelbergensis</name>
    <dbReference type="NCBI Taxonomy" id="1337665"/>
    <lineage>
        <taxon>Eukaryota</taxon>
        <taxon>Fungi</taxon>
        <taxon>Dikarya</taxon>
        <taxon>Ascomycota</taxon>
        <taxon>Pezizomycotina</taxon>
        <taxon>Sordariomycetes</taxon>
        <taxon>Xylariomycetidae</taxon>
        <taxon>Amphisphaeriales</taxon>
        <taxon>Apiosporaceae</taxon>
        <taxon>Apiospora</taxon>
    </lineage>
</organism>
<dbReference type="GO" id="GO:0005737">
    <property type="term" value="C:cytoplasm"/>
    <property type="evidence" value="ECO:0007669"/>
    <property type="project" value="TreeGrafter"/>
</dbReference>
<dbReference type="Gene3D" id="3.10.310.10">
    <property type="entry name" value="Diaminopimelate Epimerase, Chain A, domain 1"/>
    <property type="match status" value="2"/>
</dbReference>
<dbReference type="PANTHER" id="PTHR13774:SF32">
    <property type="entry name" value="ANTISENSE-ENHANCING SEQUENCE 1"/>
    <property type="match status" value="1"/>
</dbReference>
<proteinExistence type="predicted"/>
<evidence type="ECO:0008006" key="4">
    <source>
        <dbReference type="Google" id="ProtNLM"/>
    </source>
</evidence>
<dbReference type="EMBL" id="JAQQWP010000008">
    <property type="protein sequence ID" value="KAK8106383.1"/>
    <property type="molecule type" value="Genomic_DNA"/>
</dbReference>
<dbReference type="GO" id="GO:0016853">
    <property type="term" value="F:isomerase activity"/>
    <property type="evidence" value="ECO:0007669"/>
    <property type="project" value="TreeGrafter"/>
</dbReference>
<reference evidence="2 3" key="1">
    <citation type="submission" date="2023-01" db="EMBL/GenBank/DDBJ databases">
        <title>Analysis of 21 Apiospora genomes using comparative genomics revels a genus with tremendous synthesis potential of carbohydrate active enzymes and secondary metabolites.</title>
        <authorList>
            <person name="Sorensen T."/>
        </authorList>
    </citation>
    <scope>NUCLEOTIDE SEQUENCE [LARGE SCALE GENOMIC DNA]</scope>
    <source>
        <strain evidence="2 3">CBS 117206</strain>
    </source>
</reference>
<dbReference type="NCBIfam" id="TIGR00654">
    <property type="entry name" value="PhzF_family"/>
    <property type="match status" value="1"/>
</dbReference>
<evidence type="ECO:0000256" key="1">
    <source>
        <dbReference type="PIRSR" id="PIRSR016184-1"/>
    </source>
</evidence>
<keyword evidence="3" id="KW-1185">Reference proteome</keyword>
<name>A0AAW0QLZ4_9PEZI</name>
<gene>
    <name evidence="2" type="ORF">PG999_009742</name>
</gene>
<evidence type="ECO:0000313" key="3">
    <source>
        <dbReference type="Proteomes" id="UP001392437"/>
    </source>
</evidence>
<dbReference type="Proteomes" id="UP001392437">
    <property type="component" value="Unassembled WGS sequence"/>
</dbReference>
<sequence>MELSFVTLDVFTNKRLEGNPLAVVSVPASLEPELTQAKKQKIAQEFNLSETVFMHEPSSSDDDQKEEGTQLRIDIFTVESELPFAGHPTIGSAVLAKFHKYPGVDTLLTKSGPIRLEAVASAGEDQAVRARIAHDVRQHRHTLADVIPPAQHGSFPGLSHHEPAVRDAELAAPLVSIVRGMTFALVRVPSLELLGRLDAGLRLDFAAAPPLQPLLDADRRPAGFVARYYYVDLGRGGDGVRAVRARMVELGFEDPATGSAASALTAYLTVRDRAENARFEVTQGVEMGRRSVIRVETTAEVEGDGDVKIRELWLGGEAVVVQKGTLMVD</sequence>
<protein>
    <recommendedName>
        <fullName evidence="4">Trans-2,3-dihydro-3-hydroxyanthranilate isomerase</fullName>
    </recommendedName>
</protein>
<dbReference type="SUPFAM" id="SSF54506">
    <property type="entry name" value="Diaminopimelate epimerase-like"/>
    <property type="match status" value="1"/>
</dbReference>
<dbReference type="Pfam" id="PF02567">
    <property type="entry name" value="PhzC-PhzF"/>
    <property type="match status" value="2"/>
</dbReference>
<dbReference type="AlphaFoldDB" id="A0AAW0QLZ4"/>
<dbReference type="InterPro" id="IPR003719">
    <property type="entry name" value="Phenazine_PhzF-like"/>
</dbReference>
<accession>A0AAW0QLZ4</accession>